<keyword evidence="12" id="KW-1185">Reference proteome</keyword>
<keyword evidence="3 8" id="KW-0548">Nucleotidyltransferase</keyword>
<comment type="catalytic activity">
    <reaction evidence="7 8">
        <text>sulfate + ATP + H(+) = adenosine 5'-phosphosulfate + diphosphate</text>
        <dbReference type="Rhea" id="RHEA:18133"/>
        <dbReference type="ChEBI" id="CHEBI:15378"/>
        <dbReference type="ChEBI" id="CHEBI:16189"/>
        <dbReference type="ChEBI" id="CHEBI:30616"/>
        <dbReference type="ChEBI" id="CHEBI:33019"/>
        <dbReference type="ChEBI" id="CHEBI:58243"/>
        <dbReference type="EC" id="2.7.7.4"/>
    </reaction>
</comment>
<evidence type="ECO:0000259" key="9">
    <source>
        <dbReference type="Pfam" id="PF01747"/>
    </source>
</evidence>
<dbReference type="HAMAP" id="MF_00066">
    <property type="entry name" value="Sulf_adenylyltr"/>
    <property type="match status" value="1"/>
</dbReference>
<dbReference type="NCBIfam" id="NF003166">
    <property type="entry name" value="PRK04149.1"/>
    <property type="match status" value="1"/>
</dbReference>
<dbReference type="InterPro" id="IPR015947">
    <property type="entry name" value="PUA-like_sf"/>
</dbReference>
<dbReference type="AlphaFoldDB" id="A0AA35G7G2"/>
<dbReference type="InterPro" id="IPR025980">
    <property type="entry name" value="ATP-Sase_PUA-like_dom"/>
</dbReference>
<dbReference type="NCBIfam" id="TIGR00339">
    <property type="entry name" value="sopT"/>
    <property type="match status" value="1"/>
</dbReference>
<dbReference type="InterPro" id="IPR002650">
    <property type="entry name" value="Sulphate_adenylyltransferase"/>
</dbReference>
<proteinExistence type="inferred from homology"/>
<feature type="domain" description="Sulphate adenylyltransferase catalytic" evidence="9">
    <location>
        <begin position="176"/>
        <end position="385"/>
    </location>
</feature>
<evidence type="ECO:0000256" key="1">
    <source>
        <dbReference type="ARBA" id="ARBA00005048"/>
    </source>
</evidence>
<dbReference type="InterPro" id="IPR024951">
    <property type="entry name" value="Sulfurylase_cat_dom"/>
</dbReference>
<dbReference type="Gene3D" id="3.40.50.620">
    <property type="entry name" value="HUPs"/>
    <property type="match status" value="1"/>
</dbReference>
<dbReference type="PANTHER" id="PTHR43509">
    <property type="match status" value="1"/>
</dbReference>
<comment type="similarity">
    <text evidence="6 8">Belongs to the sulfate adenylyltransferase family.</text>
</comment>
<dbReference type="InterPro" id="IPR020792">
    <property type="entry name" value="SO4_adenylyltransferase_pro"/>
</dbReference>
<dbReference type="Pfam" id="PF01747">
    <property type="entry name" value="ATP-sulfurylase"/>
    <property type="match status" value="1"/>
</dbReference>
<evidence type="ECO:0000256" key="4">
    <source>
        <dbReference type="ARBA" id="ARBA00022741"/>
    </source>
</evidence>
<keyword evidence="4 8" id="KW-0547">Nucleotide-binding</keyword>
<dbReference type="EMBL" id="AP025628">
    <property type="protein sequence ID" value="BDG60066.1"/>
    <property type="molecule type" value="Genomic_DNA"/>
</dbReference>
<comment type="pathway">
    <text evidence="1 8">Sulfur metabolism; hydrogen sulfide biosynthesis; sulfite from sulfate: step 1/3.</text>
</comment>
<gene>
    <name evidence="8 11" type="primary">sat</name>
    <name evidence="11" type="ORF">caldi_11560</name>
</gene>
<dbReference type="GO" id="GO:0000103">
    <property type="term" value="P:sulfate assimilation"/>
    <property type="evidence" value="ECO:0007669"/>
    <property type="project" value="UniProtKB-UniRule"/>
</dbReference>
<keyword evidence="5 8" id="KW-0067">ATP-binding</keyword>
<dbReference type="Proteomes" id="UP001163687">
    <property type="component" value="Chromosome"/>
</dbReference>
<dbReference type="Gene3D" id="3.10.400.10">
    <property type="entry name" value="Sulfate adenylyltransferase"/>
    <property type="match status" value="1"/>
</dbReference>
<dbReference type="InterPro" id="IPR014729">
    <property type="entry name" value="Rossmann-like_a/b/a_fold"/>
</dbReference>
<keyword evidence="2 8" id="KW-0808">Transferase</keyword>
<sequence length="407" mass="45011">MPDRSAAGLVPPHGGTLVDRVLRGDALCAARERVRHLPAVRLDPVRTADLECITTGVFSPLDGFMDRAQYDSVLEHMHLPDGLPWTLPVTLPVPVGLATTLRPGAEVALVGPEGRPLGLMQVREAFSYDPEREARRVFGTCDPAHPGVARLRRQPEVYLAGPVWLLERPPAPFPDLALDPAETRRIFAARGWRHVVGFQTRNPVHRAHEYIQKVALELVDGLFLNPLLGPTKDDDVPAALRVRCYRALLGRYYPEARVLLAAFPAAMRYAGPREAVFHAICRKNYGCSHFIVGRDHAGVGHFYGPHDSQRIFSEFDPHRLGLTPLFFDRAFWCRTCGGMASDRTCPHPEADRLILSGTRVREMLRAGVLPPPEFTRPEVARLLAEGMRTEAEALEPVAGGEEVPGGE</sequence>
<dbReference type="GO" id="GO:0070814">
    <property type="term" value="P:hydrogen sulfide biosynthetic process"/>
    <property type="evidence" value="ECO:0007669"/>
    <property type="project" value="UniProtKB-UniRule"/>
</dbReference>
<dbReference type="Pfam" id="PF14306">
    <property type="entry name" value="PUA_2"/>
    <property type="match status" value="1"/>
</dbReference>
<name>A0AA35G7G2_9FIRM</name>
<evidence type="ECO:0000256" key="7">
    <source>
        <dbReference type="ARBA" id="ARBA00049370"/>
    </source>
</evidence>
<dbReference type="GO" id="GO:0004781">
    <property type="term" value="F:sulfate adenylyltransferase (ATP) activity"/>
    <property type="evidence" value="ECO:0007669"/>
    <property type="project" value="UniProtKB-UniRule"/>
</dbReference>
<evidence type="ECO:0000256" key="5">
    <source>
        <dbReference type="ARBA" id="ARBA00022840"/>
    </source>
</evidence>
<feature type="domain" description="ATP-sulfurylase PUA-like" evidence="10">
    <location>
        <begin position="11"/>
        <end position="168"/>
    </location>
</feature>
<evidence type="ECO:0000256" key="8">
    <source>
        <dbReference type="HAMAP-Rule" id="MF_00066"/>
    </source>
</evidence>
<dbReference type="SUPFAM" id="SSF52374">
    <property type="entry name" value="Nucleotidylyl transferase"/>
    <property type="match status" value="1"/>
</dbReference>
<evidence type="ECO:0000259" key="10">
    <source>
        <dbReference type="Pfam" id="PF14306"/>
    </source>
</evidence>
<evidence type="ECO:0000256" key="6">
    <source>
        <dbReference type="ARBA" id="ARBA00037980"/>
    </source>
</evidence>
<dbReference type="PANTHER" id="PTHR43509:SF1">
    <property type="entry name" value="SULFATE ADENYLYLTRANSFERASE"/>
    <property type="match status" value="1"/>
</dbReference>
<reference evidence="11" key="1">
    <citation type="submission" date="2022-03" db="EMBL/GenBank/DDBJ databases">
        <title>Complete genome sequence of Caldinitratiruptor microaerophilus.</title>
        <authorList>
            <person name="Mukaiyama R."/>
            <person name="Nishiyama T."/>
            <person name="Ueda K."/>
        </authorList>
    </citation>
    <scope>NUCLEOTIDE SEQUENCE</scope>
    <source>
        <strain evidence="11">JCM 16183</strain>
    </source>
</reference>
<evidence type="ECO:0000256" key="3">
    <source>
        <dbReference type="ARBA" id="ARBA00022695"/>
    </source>
</evidence>
<dbReference type="CDD" id="cd00517">
    <property type="entry name" value="ATPS"/>
    <property type="match status" value="1"/>
</dbReference>
<dbReference type="SUPFAM" id="SSF88697">
    <property type="entry name" value="PUA domain-like"/>
    <property type="match status" value="1"/>
</dbReference>
<dbReference type="EC" id="2.7.7.4" evidence="8"/>
<evidence type="ECO:0000256" key="2">
    <source>
        <dbReference type="ARBA" id="ARBA00022679"/>
    </source>
</evidence>
<dbReference type="KEGG" id="cmic:caldi_11560"/>
<organism evidence="11 12">
    <name type="scientific">Caldinitratiruptor microaerophilus</name>
    <dbReference type="NCBI Taxonomy" id="671077"/>
    <lineage>
        <taxon>Bacteria</taxon>
        <taxon>Bacillati</taxon>
        <taxon>Bacillota</taxon>
        <taxon>Clostridia</taxon>
        <taxon>Eubacteriales</taxon>
        <taxon>Symbiobacteriaceae</taxon>
        <taxon>Caldinitratiruptor</taxon>
    </lineage>
</organism>
<evidence type="ECO:0000313" key="12">
    <source>
        <dbReference type="Proteomes" id="UP001163687"/>
    </source>
</evidence>
<dbReference type="GO" id="GO:0005524">
    <property type="term" value="F:ATP binding"/>
    <property type="evidence" value="ECO:0007669"/>
    <property type="project" value="UniProtKB-KW"/>
</dbReference>
<accession>A0AA35G7G2</accession>
<protein>
    <recommendedName>
        <fullName evidence="8">Sulfate adenylyltransferase</fullName>
        <ecNumber evidence="8">2.7.7.4</ecNumber>
    </recommendedName>
    <alternativeName>
        <fullName evidence="8">ATP-sulfurylase</fullName>
    </alternativeName>
    <alternativeName>
        <fullName evidence="8">Sulfate adenylate transferase</fullName>
        <shortName evidence="8">SAT</shortName>
    </alternativeName>
</protein>
<dbReference type="RefSeq" id="WP_264844133.1">
    <property type="nucleotide sequence ID" value="NZ_AP025628.1"/>
</dbReference>
<evidence type="ECO:0000313" key="11">
    <source>
        <dbReference type="EMBL" id="BDG60066.1"/>
    </source>
</evidence>